<dbReference type="KEGG" id="bcv:Bcav_2189"/>
<dbReference type="Pfam" id="PF02518">
    <property type="entry name" value="HATPase_c"/>
    <property type="match status" value="1"/>
</dbReference>
<feature type="transmembrane region" description="Helical" evidence="16">
    <location>
        <begin position="212"/>
        <end position="233"/>
    </location>
</feature>
<feature type="transmembrane region" description="Helical" evidence="16">
    <location>
        <begin position="147"/>
        <end position="170"/>
    </location>
</feature>
<evidence type="ECO:0000256" key="15">
    <source>
        <dbReference type="ARBA" id="ARBA00030800"/>
    </source>
</evidence>
<keyword evidence="8" id="KW-0808">Transferase</keyword>
<dbReference type="Proteomes" id="UP000007962">
    <property type="component" value="Chromosome"/>
</dbReference>
<feature type="domain" description="Histidine kinase" evidence="17">
    <location>
        <begin position="408"/>
        <end position="595"/>
    </location>
</feature>
<sequence>MVWAQIVVVAVTAPLVVALVHGALRRDRVLPREATATILLAAGTVAVVDPGGTSTTWNGLVNAITLSAAAVLLATFPDGRFVPRWTLWPVALAVAVQMGNVASGFRWDDQSAWWPWHILVTWLVLLLGGQVYRYVRRSGVDERERTRWAVLGFLAQITLFVVMTAVLVGLTGTPDGALGSSLAMILNLLGPTGLAVGLLAPRIVPVDRALHVGIQVSVVGLGVTGCVVLTTALLPEGGNGRATSWAAAAVVALVTLPLAWCGAKVAHRVVYGGRPDPLTTLAALGQLLDRSLDPRAVPVTVLRTLCDSLGLEGARLSGDQVFAAEHGELPRVAGRFGIRFRGEELATFEVAPRPGETTLTEHDRRVVDALARQAGAALDGTRAITELVAARSRVVTAREEERRRLRRDLHDDLVPTLAGLGLDAAAITELLRGRDDAIARVAATLAQGIRDSTRQIREIAYDLRPPVLDDHGLVAAVRDRVASTSGAPRIVIDAPEERIVLSAALESAALRIVQEAVMNVRRHAAAEVCRIRISLERTTLHVTVADDGRGLPVPRREGLGLRSIRERVYELGGSLVIAGAPGQGTSIAVQLPYREAPERAEPRKSGGG</sequence>
<keyword evidence="11" id="KW-0408">Iron</keyword>
<keyword evidence="16" id="KW-0472">Membrane</keyword>
<dbReference type="Gene3D" id="3.30.565.10">
    <property type="entry name" value="Histidine kinase-like ATPase, C-terminal domain"/>
    <property type="match status" value="1"/>
</dbReference>
<evidence type="ECO:0000256" key="6">
    <source>
        <dbReference type="ARBA" id="ARBA00022485"/>
    </source>
</evidence>
<dbReference type="InterPro" id="IPR050482">
    <property type="entry name" value="Sensor_HK_TwoCompSys"/>
</dbReference>
<keyword evidence="13" id="KW-0411">Iron-sulfur</keyword>
<feature type="transmembrane region" description="Helical" evidence="16">
    <location>
        <begin position="6"/>
        <end position="24"/>
    </location>
</feature>
<keyword evidence="16" id="KW-0812">Transmembrane</keyword>
<comment type="subcellular location">
    <subcellularLocation>
        <location evidence="3">Cytoplasm</location>
    </subcellularLocation>
</comment>
<dbReference type="Gene3D" id="1.20.5.1930">
    <property type="match status" value="1"/>
</dbReference>
<evidence type="ECO:0000256" key="10">
    <source>
        <dbReference type="ARBA" id="ARBA00022777"/>
    </source>
</evidence>
<feature type="transmembrane region" description="Helical" evidence="16">
    <location>
        <begin position="59"/>
        <end position="76"/>
    </location>
</feature>
<keyword evidence="10 18" id="KW-0418">Kinase</keyword>
<accession>C5BV54</accession>
<feature type="transmembrane region" description="Helical" evidence="16">
    <location>
        <begin position="245"/>
        <end position="266"/>
    </location>
</feature>
<dbReference type="GO" id="GO:0046872">
    <property type="term" value="F:metal ion binding"/>
    <property type="evidence" value="ECO:0007669"/>
    <property type="project" value="UniProtKB-KW"/>
</dbReference>
<gene>
    <name evidence="18" type="ordered locus">Bcav_2189</name>
</gene>
<name>C5BV54_BEUC1</name>
<comment type="function">
    <text evidence="14">Member of the two-component regulatory system NreB/NreC involved in the control of dissimilatory nitrate/nitrite reduction in response to oxygen. NreB functions as a direct oxygen sensor histidine kinase which is autophosphorylated, in the absence of oxygen, probably at the conserved histidine residue, and transfers its phosphate group probably to a conserved aspartate residue of NreC. NreB/NreC activates the expression of the nitrate (narGHJI) and nitrite (nir) reductase operons, as well as the putative nitrate transporter gene narT.</text>
</comment>
<dbReference type="HOGENOM" id="CLU_021898_1_0_11"/>
<evidence type="ECO:0000256" key="9">
    <source>
        <dbReference type="ARBA" id="ARBA00022723"/>
    </source>
</evidence>
<organism evidence="18 19">
    <name type="scientific">Beutenbergia cavernae (strain ATCC BAA-8 / DSM 12333 / CCUG 43141 / JCM 11478 / NBRC 16432 / NCIMB 13614 / HKI 0122)</name>
    <dbReference type="NCBI Taxonomy" id="471853"/>
    <lineage>
        <taxon>Bacteria</taxon>
        <taxon>Bacillati</taxon>
        <taxon>Actinomycetota</taxon>
        <taxon>Actinomycetes</taxon>
        <taxon>Micrococcales</taxon>
        <taxon>Beutenbergiaceae</taxon>
        <taxon>Beutenbergia</taxon>
    </lineage>
</organism>
<dbReference type="GO" id="GO:0005737">
    <property type="term" value="C:cytoplasm"/>
    <property type="evidence" value="ECO:0007669"/>
    <property type="project" value="UniProtKB-SubCell"/>
</dbReference>
<dbReference type="InterPro" id="IPR005467">
    <property type="entry name" value="His_kinase_dom"/>
</dbReference>
<dbReference type="GO" id="GO:0046983">
    <property type="term" value="F:protein dimerization activity"/>
    <property type="evidence" value="ECO:0007669"/>
    <property type="project" value="InterPro"/>
</dbReference>
<dbReference type="InterPro" id="IPR003594">
    <property type="entry name" value="HATPase_dom"/>
</dbReference>
<dbReference type="GO" id="GO:0000155">
    <property type="term" value="F:phosphorelay sensor kinase activity"/>
    <property type="evidence" value="ECO:0007669"/>
    <property type="project" value="InterPro"/>
</dbReference>
<dbReference type="STRING" id="471853.Bcav_2189"/>
<evidence type="ECO:0000256" key="1">
    <source>
        <dbReference type="ARBA" id="ARBA00000085"/>
    </source>
</evidence>
<evidence type="ECO:0000256" key="8">
    <source>
        <dbReference type="ARBA" id="ARBA00022679"/>
    </source>
</evidence>
<evidence type="ECO:0000259" key="17">
    <source>
        <dbReference type="PROSITE" id="PS50109"/>
    </source>
</evidence>
<evidence type="ECO:0000256" key="3">
    <source>
        <dbReference type="ARBA" id="ARBA00004496"/>
    </source>
</evidence>
<dbReference type="eggNOG" id="COG4585">
    <property type="taxonomic scope" value="Bacteria"/>
</dbReference>
<feature type="transmembrane region" description="Helical" evidence="16">
    <location>
        <begin position="88"/>
        <end position="107"/>
    </location>
</feature>
<evidence type="ECO:0000256" key="7">
    <source>
        <dbReference type="ARBA" id="ARBA00022490"/>
    </source>
</evidence>
<proteinExistence type="predicted"/>
<keyword evidence="6" id="KW-0004">4Fe-4S</keyword>
<dbReference type="EC" id="2.7.13.3" evidence="4"/>
<keyword evidence="19" id="KW-1185">Reference proteome</keyword>
<keyword evidence="12" id="KW-0902">Two-component regulatory system</keyword>
<dbReference type="Pfam" id="PF07730">
    <property type="entry name" value="HisKA_3"/>
    <property type="match status" value="1"/>
</dbReference>
<feature type="transmembrane region" description="Helical" evidence="16">
    <location>
        <begin position="182"/>
        <end position="200"/>
    </location>
</feature>
<dbReference type="RefSeq" id="WP_015882681.1">
    <property type="nucleotide sequence ID" value="NC_012669.1"/>
</dbReference>
<dbReference type="EMBL" id="CP001618">
    <property type="protein sequence ID" value="ACQ80441.1"/>
    <property type="molecule type" value="Genomic_DNA"/>
</dbReference>
<comment type="catalytic activity">
    <reaction evidence="1">
        <text>ATP + protein L-histidine = ADP + protein N-phospho-L-histidine.</text>
        <dbReference type="EC" id="2.7.13.3"/>
    </reaction>
</comment>
<evidence type="ECO:0000256" key="4">
    <source>
        <dbReference type="ARBA" id="ARBA00012438"/>
    </source>
</evidence>
<evidence type="ECO:0000313" key="18">
    <source>
        <dbReference type="EMBL" id="ACQ80441.1"/>
    </source>
</evidence>
<dbReference type="GO" id="GO:0016020">
    <property type="term" value="C:membrane"/>
    <property type="evidence" value="ECO:0007669"/>
    <property type="project" value="InterPro"/>
</dbReference>
<keyword evidence="16" id="KW-1133">Transmembrane helix</keyword>
<evidence type="ECO:0000256" key="11">
    <source>
        <dbReference type="ARBA" id="ARBA00023004"/>
    </source>
</evidence>
<evidence type="ECO:0000256" key="13">
    <source>
        <dbReference type="ARBA" id="ARBA00023014"/>
    </source>
</evidence>
<dbReference type="SUPFAM" id="SSF55874">
    <property type="entry name" value="ATPase domain of HSP90 chaperone/DNA topoisomerase II/histidine kinase"/>
    <property type="match status" value="1"/>
</dbReference>
<feature type="transmembrane region" description="Helical" evidence="16">
    <location>
        <begin position="113"/>
        <end position="135"/>
    </location>
</feature>
<evidence type="ECO:0000256" key="5">
    <source>
        <dbReference type="ARBA" id="ARBA00017322"/>
    </source>
</evidence>
<dbReference type="SMART" id="SM00387">
    <property type="entry name" value="HATPase_c"/>
    <property type="match status" value="1"/>
</dbReference>
<evidence type="ECO:0000256" key="12">
    <source>
        <dbReference type="ARBA" id="ARBA00023012"/>
    </source>
</evidence>
<dbReference type="PROSITE" id="PS50109">
    <property type="entry name" value="HIS_KIN"/>
    <property type="match status" value="1"/>
</dbReference>
<dbReference type="AlphaFoldDB" id="C5BV54"/>
<evidence type="ECO:0000313" key="19">
    <source>
        <dbReference type="Proteomes" id="UP000007962"/>
    </source>
</evidence>
<dbReference type="PANTHER" id="PTHR24421">
    <property type="entry name" value="NITRATE/NITRITE SENSOR PROTEIN NARX-RELATED"/>
    <property type="match status" value="1"/>
</dbReference>
<dbReference type="InterPro" id="IPR004358">
    <property type="entry name" value="Sig_transdc_His_kin-like_C"/>
</dbReference>
<protein>
    <recommendedName>
        <fullName evidence="5">Oxygen sensor histidine kinase NreB</fullName>
        <ecNumber evidence="4">2.7.13.3</ecNumber>
    </recommendedName>
    <alternativeName>
        <fullName evidence="15">Nitrogen regulation protein B</fullName>
    </alternativeName>
</protein>
<comment type="cofactor">
    <cofactor evidence="2">
        <name>[4Fe-4S] cluster</name>
        <dbReference type="ChEBI" id="CHEBI:49883"/>
    </cofactor>
</comment>
<evidence type="ECO:0000256" key="14">
    <source>
        <dbReference type="ARBA" id="ARBA00024827"/>
    </source>
</evidence>
<evidence type="ECO:0000256" key="2">
    <source>
        <dbReference type="ARBA" id="ARBA00001966"/>
    </source>
</evidence>
<keyword evidence="9" id="KW-0479">Metal-binding</keyword>
<keyword evidence="7" id="KW-0963">Cytoplasm</keyword>
<dbReference type="GO" id="GO:0051539">
    <property type="term" value="F:4 iron, 4 sulfur cluster binding"/>
    <property type="evidence" value="ECO:0007669"/>
    <property type="project" value="UniProtKB-KW"/>
</dbReference>
<dbReference type="InterPro" id="IPR036890">
    <property type="entry name" value="HATPase_C_sf"/>
</dbReference>
<reference evidence="18 19" key="1">
    <citation type="journal article" date="2009" name="Stand. Genomic Sci.">
        <title>Complete genome sequence of Beutenbergia cavernae type strain (HKI 0122).</title>
        <authorList>
            <person name="Land M."/>
            <person name="Pukall R."/>
            <person name="Abt B."/>
            <person name="Goker M."/>
            <person name="Rohde M."/>
            <person name="Glavina Del Rio T."/>
            <person name="Tice H."/>
            <person name="Copeland A."/>
            <person name="Cheng J.F."/>
            <person name="Lucas S."/>
            <person name="Chen F."/>
            <person name="Nolan M."/>
            <person name="Bruce D."/>
            <person name="Goodwin L."/>
            <person name="Pitluck S."/>
            <person name="Ivanova N."/>
            <person name="Mavromatis K."/>
            <person name="Ovchinnikova G."/>
            <person name="Pati A."/>
            <person name="Chen A."/>
            <person name="Palaniappan K."/>
            <person name="Hauser L."/>
            <person name="Chang Y.J."/>
            <person name="Jefferies C.C."/>
            <person name="Saunders E."/>
            <person name="Brettin T."/>
            <person name="Detter J.C."/>
            <person name="Han C."/>
            <person name="Chain P."/>
            <person name="Bristow J."/>
            <person name="Eisen J.A."/>
            <person name="Markowitz V."/>
            <person name="Hugenholtz P."/>
            <person name="Kyrpides N.C."/>
            <person name="Klenk H.P."/>
            <person name="Lapidus A."/>
        </authorList>
    </citation>
    <scope>NUCLEOTIDE SEQUENCE [LARGE SCALE GENOMIC DNA]</scope>
    <source>
        <strain evidence="19">ATCC BAA-8 / DSM 12333 / NBRC 16432</strain>
    </source>
</reference>
<evidence type="ECO:0000256" key="16">
    <source>
        <dbReference type="SAM" id="Phobius"/>
    </source>
</evidence>
<dbReference type="PRINTS" id="PR00344">
    <property type="entry name" value="BCTRLSENSOR"/>
</dbReference>
<dbReference type="CDD" id="cd16917">
    <property type="entry name" value="HATPase_UhpB-NarQ-NarX-like"/>
    <property type="match status" value="1"/>
</dbReference>
<dbReference type="InterPro" id="IPR011712">
    <property type="entry name" value="Sig_transdc_His_kin_sub3_dim/P"/>
</dbReference>